<reference evidence="1 2" key="1">
    <citation type="submission" date="2023-07" db="EMBL/GenBank/DDBJ databases">
        <title>Genomic Encyclopedia of Type Strains, Phase IV (KMG-IV): sequencing the most valuable type-strain genomes for metagenomic binning, comparative biology and taxonomic classification.</title>
        <authorList>
            <person name="Goeker M."/>
        </authorList>
    </citation>
    <scope>NUCLEOTIDE SEQUENCE [LARGE SCALE GENOMIC DNA]</scope>
    <source>
        <strain evidence="1 2">DSM 17273</strain>
    </source>
</reference>
<name>A0AA90U1K5_9EURY</name>
<comment type="caution">
    <text evidence="1">The sequence shown here is derived from an EMBL/GenBank/DDBJ whole genome shotgun (WGS) entry which is preliminary data.</text>
</comment>
<evidence type="ECO:0000313" key="1">
    <source>
        <dbReference type="EMBL" id="MDR6223765.1"/>
    </source>
</evidence>
<sequence>MTETGYYCPSCGKGVKTLELFNTNATDEFISETIYYSCGHKHMRDEIKVKAYGYAEISRQRLKRGKTEQGKAKIEIEERLQHNDLDNSNEPVRHVVCKDRTNRPTSCFQVVKYYSGTIKHVDCKTKKCDNEWRYNQETSIECSFHFDDSSGYKITCLKCGANIDTNV</sequence>
<gene>
    <name evidence="1" type="ORF">J2750_002241</name>
</gene>
<dbReference type="Proteomes" id="UP001185015">
    <property type="component" value="Unassembled WGS sequence"/>
</dbReference>
<dbReference type="RefSeq" id="WP_270095419.1">
    <property type="nucleotide sequence ID" value="NZ_JAQFFK010000001.1"/>
</dbReference>
<accession>A0AA90U1K5</accession>
<dbReference type="AlphaFoldDB" id="A0AA90U1K5"/>
<keyword evidence="2" id="KW-1185">Reference proteome</keyword>
<organism evidence="1 2">
    <name type="scientific">Methanococcoides alaskense</name>
    <dbReference type="NCBI Taxonomy" id="325778"/>
    <lineage>
        <taxon>Archaea</taxon>
        <taxon>Methanobacteriati</taxon>
        <taxon>Methanobacteriota</taxon>
        <taxon>Stenosarchaea group</taxon>
        <taxon>Methanomicrobia</taxon>
        <taxon>Methanosarcinales</taxon>
        <taxon>Methanosarcinaceae</taxon>
        <taxon>Methanococcoides</taxon>
    </lineage>
</organism>
<evidence type="ECO:0000313" key="2">
    <source>
        <dbReference type="Proteomes" id="UP001185015"/>
    </source>
</evidence>
<dbReference type="EMBL" id="JAVDQI010000011">
    <property type="protein sequence ID" value="MDR6223765.1"/>
    <property type="molecule type" value="Genomic_DNA"/>
</dbReference>
<protein>
    <submittedName>
        <fullName evidence="1">Uncharacterized protein</fullName>
    </submittedName>
</protein>
<proteinExistence type="predicted"/>